<keyword evidence="4" id="KW-1185">Reference proteome</keyword>
<keyword evidence="2" id="KW-1133">Transmembrane helix</keyword>
<evidence type="ECO:0000256" key="2">
    <source>
        <dbReference type="SAM" id="Phobius"/>
    </source>
</evidence>
<evidence type="ECO:0000313" key="4">
    <source>
        <dbReference type="Proteomes" id="UP000191554"/>
    </source>
</evidence>
<keyword evidence="2" id="KW-0472">Membrane</keyword>
<feature type="transmembrane region" description="Helical" evidence="2">
    <location>
        <begin position="37"/>
        <end position="54"/>
    </location>
</feature>
<dbReference type="AlphaFoldDB" id="A0A1V4SH14"/>
<evidence type="ECO:0000256" key="1">
    <source>
        <dbReference type="SAM" id="MobiDB-lite"/>
    </source>
</evidence>
<dbReference type="Proteomes" id="UP000191554">
    <property type="component" value="Unassembled WGS sequence"/>
</dbReference>
<gene>
    <name evidence="3" type="ORF">CLHUN_34070</name>
</gene>
<dbReference type="EMBL" id="MZGX01000025">
    <property type="protein sequence ID" value="OPX42755.1"/>
    <property type="molecule type" value="Genomic_DNA"/>
</dbReference>
<sequence>MKLSRKLKLRIIMGIAAAMILYGILDKFFKFNIDEKLVNNVGMVLMIGAFGMLFSRSGQEDIEQGAGQEPEHKSEEELAQLEQTALENDMVKDQDKGAVNNDDSRNDLRS</sequence>
<accession>A0A1V4SH14</accession>
<comment type="caution">
    <text evidence="3">The sequence shown here is derived from an EMBL/GenBank/DDBJ whole genome shotgun (WGS) entry which is preliminary data.</text>
</comment>
<feature type="compositionally biased region" description="Basic and acidic residues" evidence="1">
    <location>
        <begin position="89"/>
        <end position="110"/>
    </location>
</feature>
<feature type="region of interest" description="Disordered" evidence="1">
    <location>
        <begin position="84"/>
        <end position="110"/>
    </location>
</feature>
<proteinExistence type="predicted"/>
<keyword evidence="2" id="KW-0812">Transmembrane</keyword>
<evidence type="ECO:0000313" key="3">
    <source>
        <dbReference type="EMBL" id="OPX42755.1"/>
    </source>
</evidence>
<feature type="transmembrane region" description="Helical" evidence="2">
    <location>
        <begin position="7"/>
        <end position="25"/>
    </location>
</feature>
<protein>
    <submittedName>
        <fullName evidence="3">Uncharacterized protein</fullName>
    </submittedName>
</protein>
<organism evidence="3 4">
    <name type="scientific">Ruminiclostridium hungatei</name>
    <name type="common">Clostridium hungatei</name>
    <dbReference type="NCBI Taxonomy" id="48256"/>
    <lineage>
        <taxon>Bacteria</taxon>
        <taxon>Bacillati</taxon>
        <taxon>Bacillota</taxon>
        <taxon>Clostridia</taxon>
        <taxon>Eubacteriales</taxon>
        <taxon>Oscillospiraceae</taxon>
        <taxon>Ruminiclostridium</taxon>
    </lineage>
</organism>
<reference evidence="3 4" key="1">
    <citation type="submission" date="2017-03" db="EMBL/GenBank/DDBJ databases">
        <title>Genome sequence of Clostridium hungatei DSM 14427.</title>
        <authorList>
            <person name="Poehlein A."/>
            <person name="Daniel R."/>
        </authorList>
    </citation>
    <scope>NUCLEOTIDE SEQUENCE [LARGE SCALE GENOMIC DNA]</scope>
    <source>
        <strain evidence="3 4">DSM 14427</strain>
    </source>
</reference>
<dbReference type="RefSeq" id="WP_207559180.1">
    <property type="nucleotide sequence ID" value="NZ_MZGX01000025.1"/>
</dbReference>
<name>A0A1V4SH14_RUMHU</name>